<sequence>MTVEEGIKQTEKAYQLIKEGHTMMSDAVVNAFLFTWQWWLGIGLIILPWIFWLMFRKRESTGRLLFAGVITMMLSITIDLIASSLGLWTYPVKFSPIASQLFLPYHFSLAPVAIMFFLQIKPNANPFIKSIIFSALAAFIGMNAFDMLGFYNPKGWSTFYDFFIYLFLFFIAYWFSRMDSFKKLNEDD</sequence>
<reference evidence="3" key="1">
    <citation type="submission" date="2016-04" db="EMBL/GenBank/DDBJ databases">
        <authorList>
            <person name="Lyu Z."/>
            <person name="Lyu W."/>
        </authorList>
    </citation>
    <scope>NUCLEOTIDE SEQUENCE [LARGE SCALE GENOMIC DNA]</scope>
    <source>
        <strain evidence="3">C44</strain>
    </source>
</reference>
<feature type="transmembrane region" description="Helical" evidence="1">
    <location>
        <begin position="157"/>
        <end position="175"/>
    </location>
</feature>
<feature type="transmembrane region" description="Helical" evidence="1">
    <location>
        <begin position="36"/>
        <end position="55"/>
    </location>
</feature>
<keyword evidence="1" id="KW-0472">Membrane</keyword>
<comment type="caution">
    <text evidence="2">The sequence shown here is derived from an EMBL/GenBank/DDBJ whole genome shotgun (WGS) entry which is preliminary data.</text>
</comment>
<organism evidence="2 3">
    <name type="scientific">Metabacillus litoralis</name>
    <dbReference type="NCBI Taxonomy" id="152268"/>
    <lineage>
        <taxon>Bacteria</taxon>
        <taxon>Bacillati</taxon>
        <taxon>Bacillota</taxon>
        <taxon>Bacilli</taxon>
        <taxon>Bacillales</taxon>
        <taxon>Bacillaceae</taxon>
        <taxon>Metabacillus</taxon>
    </lineage>
</organism>
<protein>
    <recommendedName>
        <fullName evidence="4">DUF2878 domain-containing protein</fullName>
    </recommendedName>
</protein>
<dbReference type="STRING" id="152268.A6K24_10395"/>
<dbReference type="OrthoDB" id="1679483at2"/>
<dbReference type="AlphaFoldDB" id="A0A179SNZ2"/>
<dbReference type="NCBIfam" id="NF041644">
    <property type="entry name" value="CBO0543_fam"/>
    <property type="match status" value="1"/>
</dbReference>
<feature type="transmembrane region" description="Helical" evidence="1">
    <location>
        <begin position="102"/>
        <end position="120"/>
    </location>
</feature>
<feature type="transmembrane region" description="Helical" evidence="1">
    <location>
        <begin position="127"/>
        <end position="145"/>
    </location>
</feature>
<name>A0A179SNZ2_9BACI</name>
<evidence type="ECO:0000313" key="3">
    <source>
        <dbReference type="Proteomes" id="UP000078534"/>
    </source>
</evidence>
<dbReference type="InterPro" id="IPR048147">
    <property type="entry name" value="CBO0543-like"/>
</dbReference>
<evidence type="ECO:0000313" key="2">
    <source>
        <dbReference type="EMBL" id="OAS83028.1"/>
    </source>
</evidence>
<proteinExistence type="predicted"/>
<dbReference type="Proteomes" id="UP000078534">
    <property type="component" value="Unassembled WGS sequence"/>
</dbReference>
<gene>
    <name evidence="2" type="ORF">A6K24_10395</name>
</gene>
<keyword evidence="1" id="KW-1133">Transmembrane helix</keyword>
<evidence type="ECO:0008006" key="4">
    <source>
        <dbReference type="Google" id="ProtNLM"/>
    </source>
</evidence>
<dbReference type="EMBL" id="LWSG01000043">
    <property type="protein sequence ID" value="OAS83028.1"/>
    <property type="molecule type" value="Genomic_DNA"/>
</dbReference>
<dbReference type="RefSeq" id="WP_066338322.1">
    <property type="nucleotide sequence ID" value="NZ_LWSG01000043.1"/>
</dbReference>
<keyword evidence="1" id="KW-0812">Transmembrane</keyword>
<feature type="transmembrane region" description="Helical" evidence="1">
    <location>
        <begin position="64"/>
        <end position="90"/>
    </location>
</feature>
<evidence type="ECO:0000256" key="1">
    <source>
        <dbReference type="SAM" id="Phobius"/>
    </source>
</evidence>
<keyword evidence="3" id="KW-1185">Reference proteome</keyword>
<accession>A0A179SNZ2</accession>